<evidence type="ECO:0000313" key="1">
    <source>
        <dbReference type="EMBL" id="KUG22835.1"/>
    </source>
</evidence>
<name>A0A0W8FR97_9ZZZZ</name>
<reference evidence="1" key="1">
    <citation type="journal article" date="2015" name="Proc. Natl. Acad. Sci. U.S.A.">
        <title>Networks of energetic and metabolic interactions define dynamics in microbial communities.</title>
        <authorList>
            <person name="Embree M."/>
            <person name="Liu J.K."/>
            <person name="Al-Bassam M.M."/>
            <person name="Zengler K."/>
        </authorList>
    </citation>
    <scope>NUCLEOTIDE SEQUENCE</scope>
</reference>
<accession>A0A0W8FR97</accession>
<organism evidence="1">
    <name type="scientific">hydrocarbon metagenome</name>
    <dbReference type="NCBI Taxonomy" id="938273"/>
    <lineage>
        <taxon>unclassified sequences</taxon>
        <taxon>metagenomes</taxon>
        <taxon>ecological metagenomes</taxon>
    </lineage>
</organism>
<protein>
    <submittedName>
        <fullName evidence="1">Uncharacterized protein</fullName>
    </submittedName>
</protein>
<dbReference type="AlphaFoldDB" id="A0A0W8FR97"/>
<comment type="caution">
    <text evidence="1">The sequence shown here is derived from an EMBL/GenBank/DDBJ whole genome shotgun (WGS) entry which is preliminary data.</text>
</comment>
<proteinExistence type="predicted"/>
<gene>
    <name evidence="1" type="ORF">ASZ90_007384</name>
</gene>
<dbReference type="EMBL" id="LNQE01000938">
    <property type="protein sequence ID" value="KUG22835.1"/>
    <property type="molecule type" value="Genomic_DNA"/>
</dbReference>
<sequence length="114" mass="12530">MKKIIMGVMVLFFMLVITLVPLSAKAEMQAMTENEMEMVTAQITGSQLLSGLITGMQSGLNYLGVSNSQFTTFLTKVYTSKLVSSLMNSKLMVALNPYLAQLLDAEIPFTPKIK</sequence>